<protein>
    <submittedName>
        <fullName evidence="1">Uncharacterized protein</fullName>
    </submittedName>
</protein>
<proteinExistence type="predicted"/>
<dbReference type="AlphaFoldDB" id="A0A1J5NVB0"/>
<organism evidence="1">
    <name type="scientific">mine drainage metagenome</name>
    <dbReference type="NCBI Taxonomy" id="410659"/>
    <lineage>
        <taxon>unclassified sequences</taxon>
        <taxon>metagenomes</taxon>
        <taxon>ecological metagenomes</taxon>
    </lineage>
</organism>
<comment type="caution">
    <text evidence="1">The sequence shown here is derived from an EMBL/GenBank/DDBJ whole genome shotgun (WGS) entry which is preliminary data.</text>
</comment>
<dbReference type="EMBL" id="MLJW01009258">
    <property type="protein sequence ID" value="OIQ63153.1"/>
    <property type="molecule type" value="Genomic_DNA"/>
</dbReference>
<accession>A0A1J5NVB0</accession>
<sequence>MDLALDHQAIAIAVLALAVFQVERLAGRQREQTPQAMVGSVTQAG</sequence>
<reference evidence="1" key="1">
    <citation type="submission" date="2016-10" db="EMBL/GenBank/DDBJ databases">
        <title>Sequence of Gallionella enrichment culture.</title>
        <authorList>
            <person name="Poehlein A."/>
            <person name="Muehling M."/>
            <person name="Daniel R."/>
        </authorList>
    </citation>
    <scope>NUCLEOTIDE SEQUENCE</scope>
</reference>
<name>A0A1J5NVB0_9ZZZZ</name>
<gene>
    <name evidence="1" type="ORF">GALL_553060</name>
</gene>
<evidence type="ECO:0000313" key="1">
    <source>
        <dbReference type="EMBL" id="OIQ63153.1"/>
    </source>
</evidence>